<keyword evidence="1" id="KW-1133">Transmembrane helix</keyword>
<evidence type="ECO:0000313" key="3">
    <source>
        <dbReference type="Proteomes" id="UP000001194"/>
    </source>
</evidence>
<dbReference type="GeneID" id="6072320"/>
<dbReference type="EMBL" id="DS547094">
    <property type="protein sequence ID" value="EDR12660.1"/>
    <property type="molecule type" value="Genomic_DNA"/>
</dbReference>
<keyword evidence="1" id="KW-0472">Membrane</keyword>
<keyword evidence="1" id="KW-0812">Transmembrane</keyword>
<keyword evidence="3" id="KW-1185">Reference proteome</keyword>
<feature type="transmembrane region" description="Helical" evidence="1">
    <location>
        <begin position="76"/>
        <end position="97"/>
    </location>
</feature>
<evidence type="ECO:0000256" key="1">
    <source>
        <dbReference type="SAM" id="Phobius"/>
    </source>
</evidence>
<evidence type="ECO:0000313" key="2">
    <source>
        <dbReference type="EMBL" id="EDR12660.1"/>
    </source>
</evidence>
<sequence length="227" mass="25974">MQVKGPKWDWGWPLNQRINMHPPEARSRIHREQQPGVFSALVAQIPQAVQWAHLSSSKLDFQFVAPKDLVVIYPPVRLFATCFLVKFLFIAIIRVVVGNVDGKTSKSIRHLPAWQVDAEACFGSVSCHPVFNFLFRQPAKLACQFMQKTSKTYFEGIFWLLSSKRAQERTYAIINVEHNRSISFNKEGECCSASEVDYGCIISFLANKKWLIQGLLDVFTDIGPYYQ</sequence>
<dbReference type="AlphaFoldDB" id="B0CZQ8"/>
<dbReference type="KEGG" id="lbc:LACBIDRAFT_323288"/>
<name>B0CZQ8_LACBS</name>
<protein>
    <submittedName>
        <fullName evidence="2">Predicted protein</fullName>
    </submittedName>
</protein>
<proteinExistence type="predicted"/>
<gene>
    <name evidence="2" type="ORF">LACBIDRAFT_323288</name>
</gene>
<dbReference type="Proteomes" id="UP000001194">
    <property type="component" value="Unassembled WGS sequence"/>
</dbReference>
<accession>B0CZQ8</accession>
<dbReference type="HOGENOM" id="CLU_1219864_0_0_1"/>
<reference evidence="2 3" key="1">
    <citation type="journal article" date="2008" name="Nature">
        <title>The genome of Laccaria bicolor provides insights into mycorrhizal symbiosis.</title>
        <authorList>
            <person name="Martin F."/>
            <person name="Aerts A."/>
            <person name="Ahren D."/>
            <person name="Brun A."/>
            <person name="Danchin E.G.J."/>
            <person name="Duchaussoy F."/>
            <person name="Gibon J."/>
            <person name="Kohler A."/>
            <person name="Lindquist E."/>
            <person name="Pereda V."/>
            <person name="Salamov A."/>
            <person name="Shapiro H.J."/>
            <person name="Wuyts J."/>
            <person name="Blaudez D."/>
            <person name="Buee M."/>
            <person name="Brokstein P."/>
            <person name="Canbaeck B."/>
            <person name="Cohen D."/>
            <person name="Courty P.E."/>
            <person name="Coutinho P.M."/>
            <person name="Delaruelle C."/>
            <person name="Detter J.C."/>
            <person name="Deveau A."/>
            <person name="DiFazio S."/>
            <person name="Duplessis S."/>
            <person name="Fraissinet-Tachet L."/>
            <person name="Lucic E."/>
            <person name="Frey-Klett P."/>
            <person name="Fourrey C."/>
            <person name="Feussner I."/>
            <person name="Gay G."/>
            <person name="Grimwood J."/>
            <person name="Hoegger P.J."/>
            <person name="Jain P."/>
            <person name="Kilaru S."/>
            <person name="Labbe J."/>
            <person name="Lin Y.C."/>
            <person name="Legue V."/>
            <person name="Le Tacon F."/>
            <person name="Marmeisse R."/>
            <person name="Melayah D."/>
            <person name="Montanini B."/>
            <person name="Muratet M."/>
            <person name="Nehls U."/>
            <person name="Niculita-Hirzel H."/>
            <person name="Oudot-Le Secq M.P."/>
            <person name="Peter M."/>
            <person name="Quesneville H."/>
            <person name="Rajashekar B."/>
            <person name="Reich M."/>
            <person name="Rouhier N."/>
            <person name="Schmutz J."/>
            <person name="Yin T."/>
            <person name="Chalot M."/>
            <person name="Henrissat B."/>
            <person name="Kuees U."/>
            <person name="Lucas S."/>
            <person name="Van de Peer Y."/>
            <person name="Podila G.K."/>
            <person name="Polle A."/>
            <person name="Pukkila P.J."/>
            <person name="Richardson P.M."/>
            <person name="Rouze P."/>
            <person name="Sanders I.R."/>
            <person name="Stajich J.E."/>
            <person name="Tunlid A."/>
            <person name="Tuskan G."/>
            <person name="Grigoriev I.V."/>
        </authorList>
    </citation>
    <scope>NUCLEOTIDE SEQUENCE [LARGE SCALE GENOMIC DNA]</scope>
    <source>
        <strain evidence="3">S238N-H82 / ATCC MYA-4686</strain>
    </source>
</reference>
<dbReference type="InParanoid" id="B0CZQ8"/>
<organism evidence="3">
    <name type="scientific">Laccaria bicolor (strain S238N-H82 / ATCC MYA-4686)</name>
    <name type="common">Bicoloured deceiver</name>
    <name type="synonym">Laccaria laccata var. bicolor</name>
    <dbReference type="NCBI Taxonomy" id="486041"/>
    <lineage>
        <taxon>Eukaryota</taxon>
        <taxon>Fungi</taxon>
        <taxon>Dikarya</taxon>
        <taxon>Basidiomycota</taxon>
        <taxon>Agaricomycotina</taxon>
        <taxon>Agaricomycetes</taxon>
        <taxon>Agaricomycetidae</taxon>
        <taxon>Agaricales</taxon>
        <taxon>Agaricineae</taxon>
        <taxon>Hydnangiaceae</taxon>
        <taxon>Laccaria</taxon>
    </lineage>
</organism>
<dbReference type="RefSeq" id="XP_001876924.1">
    <property type="nucleotide sequence ID" value="XM_001876889.1"/>
</dbReference>